<sequence length="213" mass="24836">MQENEYGVEAVHVENVFSQAWIAYHEYSLDIPFVFFLAITETNTSSRLERGEDRFTGPPDVREVCATWSRFTEREEWVMLVVSHRDPIGNSRQNGIKAIKRVIILIEIRVVNARPGKMESHQGHPCAGTTINCFWSDPVIRTNLMSRRPSKVRNEGRSYLLVNFSGEFDYDTHFFVPHICTIKFITARECIHLQELFPPFHFLDRIVFKQKST</sequence>
<reference evidence="1" key="1">
    <citation type="submission" date="2020-06" db="EMBL/GenBank/DDBJ databases">
        <authorList>
            <person name="Li T."/>
            <person name="Hu X."/>
            <person name="Zhang T."/>
            <person name="Song X."/>
            <person name="Zhang H."/>
            <person name="Dai N."/>
            <person name="Sheng W."/>
            <person name="Hou X."/>
            <person name="Wei L."/>
        </authorList>
    </citation>
    <scope>NUCLEOTIDE SEQUENCE</scope>
    <source>
        <strain evidence="1">G02</strain>
        <tissue evidence="1">Leaf</tissue>
    </source>
</reference>
<proteinExistence type="predicted"/>
<accession>A0AAW2THB1</accession>
<reference evidence="1" key="2">
    <citation type="journal article" date="2024" name="Plant">
        <title>Genomic evolution and insights into agronomic trait innovations of Sesamum species.</title>
        <authorList>
            <person name="Miao H."/>
            <person name="Wang L."/>
            <person name="Qu L."/>
            <person name="Liu H."/>
            <person name="Sun Y."/>
            <person name="Le M."/>
            <person name="Wang Q."/>
            <person name="Wei S."/>
            <person name="Zheng Y."/>
            <person name="Lin W."/>
            <person name="Duan Y."/>
            <person name="Cao H."/>
            <person name="Xiong S."/>
            <person name="Wang X."/>
            <person name="Wei L."/>
            <person name="Li C."/>
            <person name="Ma Q."/>
            <person name="Ju M."/>
            <person name="Zhao R."/>
            <person name="Li G."/>
            <person name="Mu C."/>
            <person name="Tian Q."/>
            <person name="Mei H."/>
            <person name="Zhang T."/>
            <person name="Gao T."/>
            <person name="Zhang H."/>
        </authorList>
    </citation>
    <scope>NUCLEOTIDE SEQUENCE</scope>
    <source>
        <strain evidence="1">G02</strain>
    </source>
</reference>
<dbReference type="AlphaFoldDB" id="A0AAW2THB1"/>
<gene>
    <name evidence="1" type="ORF">Sradi_2025700</name>
</gene>
<protein>
    <submittedName>
        <fullName evidence="1">Uncharacterized protein</fullName>
    </submittedName>
</protein>
<comment type="caution">
    <text evidence="1">The sequence shown here is derived from an EMBL/GenBank/DDBJ whole genome shotgun (WGS) entry which is preliminary data.</text>
</comment>
<evidence type="ECO:0000313" key="1">
    <source>
        <dbReference type="EMBL" id="KAL0403849.1"/>
    </source>
</evidence>
<dbReference type="EMBL" id="JACGWJ010000008">
    <property type="protein sequence ID" value="KAL0403849.1"/>
    <property type="molecule type" value="Genomic_DNA"/>
</dbReference>
<name>A0AAW2THB1_SESRA</name>
<organism evidence="1">
    <name type="scientific">Sesamum radiatum</name>
    <name type="common">Black benniseed</name>
    <dbReference type="NCBI Taxonomy" id="300843"/>
    <lineage>
        <taxon>Eukaryota</taxon>
        <taxon>Viridiplantae</taxon>
        <taxon>Streptophyta</taxon>
        <taxon>Embryophyta</taxon>
        <taxon>Tracheophyta</taxon>
        <taxon>Spermatophyta</taxon>
        <taxon>Magnoliopsida</taxon>
        <taxon>eudicotyledons</taxon>
        <taxon>Gunneridae</taxon>
        <taxon>Pentapetalae</taxon>
        <taxon>asterids</taxon>
        <taxon>lamiids</taxon>
        <taxon>Lamiales</taxon>
        <taxon>Pedaliaceae</taxon>
        <taxon>Sesamum</taxon>
    </lineage>
</organism>